<dbReference type="InterPro" id="IPR000225">
    <property type="entry name" value="Armadillo"/>
</dbReference>
<dbReference type="OMA" id="PNDRICQ"/>
<dbReference type="GO" id="GO:0016746">
    <property type="term" value="F:acyltransferase activity"/>
    <property type="evidence" value="ECO:0007669"/>
    <property type="project" value="UniProtKB-KW"/>
</dbReference>
<dbReference type="PANTHER" id="PTHR23315">
    <property type="entry name" value="U BOX DOMAIN-CONTAINING"/>
    <property type="match status" value="1"/>
</dbReference>
<keyword evidence="2" id="KW-0833">Ubl conjugation pathway</keyword>
<dbReference type="PANTHER" id="PTHR23315:SF7">
    <property type="entry name" value="U-BOX DOMAIN-CONTAINING PROTEIN 4"/>
    <property type="match status" value="1"/>
</dbReference>
<evidence type="ECO:0000256" key="1">
    <source>
        <dbReference type="ARBA" id="ARBA00022737"/>
    </source>
</evidence>
<dbReference type="Proteomes" id="UP000238479">
    <property type="component" value="Chromosome 2"/>
</dbReference>
<dbReference type="PROSITE" id="PS50176">
    <property type="entry name" value="ARM_REPEAT"/>
    <property type="match status" value="1"/>
</dbReference>
<dbReference type="InterPro" id="IPR016024">
    <property type="entry name" value="ARM-type_fold"/>
</dbReference>
<organism evidence="4 5">
    <name type="scientific">Rosa chinensis</name>
    <name type="common">China rose</name>
    <dbReference type="NCBI Taxonomy" id="74649"/>
    <lineage>
        <taxon>Eukaryota</taxon>
        <taxon>Viridiplantae</taxon>
        <taxon>Streptophyta</taxon>
        <taxon>Embryophyta</taxon>
        <taxon>Tracheophyta</taxon>
        <taxon>Spermatophyta</taxon>
        <taxon>Magnoliopsida</taxon>
        <taxon>eudicotyledons</taxon>
        <taxon>Gunneridae</taxon>
        <taxon>Pentapetalae</taxon>
        <taxon>rosids</taxon>
        <taxon>fabids</taxon>
        <taxon>Rosales</taxon>
        <taxon>Rosaceae</taxon>
        <taxon>Rosoideae</taxon>
        <taxon>Rosoideae incertae sedis</taxon>
        <taxon>Rosa</taxon>
    </lineage>
</organism>
<evidence type="ECO:0000256" key="2">
    <source>
        <dbReference type="ARBA" id="ARBA00022786"/>
    </source>
</evidence>
<keyword evidence="4" id="KW-0808">Transferase</keyword>
<keyword evidence="4" id="KW-0436">Ligase</keyword>
<gene>
    <name evidence="4" type="ORF">RchiOBHm_Chr2g0107221</name>
</gene>
<keyword evidence="1" id="KW-0677">Repeat</keyword>
<name>A0A2P6RNW1_ROSCH</name>
<accession>A0A2P6RNW1</accession>
<dbReference type="Gene3D" id="1.25.10.10">
    <property type="entry name" value="Leucine-rich Repeat Variant"/>
    <property type="match status" value="2"/>
</dbReference>
<dbReference type="SMART" id="SM00185">
    <property type="entry name" value="ARM"/>
    <property type="match status" value="3"/>
</dbReference>
<dbReference type="EC" id="6.2.1.45" evidence="4"/>
<evidence type="ECO:0000313" key="4">
    <source>
        <dbReference type="EMBL" id="PRQ48125.1"/>
    </source>
</evidence>
<dbReference type="GO" id="GO:0004839">
    <property type="term" value="F:ubiquitin activating enzyme activity"/>
    <property type="evidence" value="ECO:0007669"/>
    <property type="project" value="UniProtKB-EC"/>
</dbReference>
<evidence type="ECO:0000256" key="3">
    <source>
        <dbReference type="PROSITE-ProRule" id="PRU00259"/>
    </source>
</evidence>
<comment type="caution">
    <text evidence="4">The sequence shown here is derived from an EMBL/GenBank/DDBJ whole genome shotgun (WGS) entry which is preliminary data.</text>
</comment>
<dbReference type="EC" id="2.3.2.-" evidence="4"/>
<evidence type="ECO:0000313" key="5">
    <source>
        <dbReference type="Proteomes" id="UP000238479"/>
    </source>
</evidence>
<protein>
    <submittedName>
        <fullName evidence="4">Putative aminoacyltransferase, E1 ubiquitin-activating enzyme</fullName>
        <ecNumber evidence="4">2.3.2.-</ecNumber>
        <ecNumber evidence="4">6.2.1.45</ecNumber>
    </submittedName>
</protein>
<keyword evidence="4" id="KW-0012">Acyltransferase</keyword>
<dbReference type="Pfam" id="PF00514">
    <property type="entry name" value="Arm"/>
    <property type="match status" value="2"/>
</dbReference>
<dbReference type="Gramene" id="PRQ48125">
    <property type="protein sequence ID" value="PRQ48125"/>
    <property type="gene ID" value="RchiOBHm_Chr2g0107221"/>
</dbReference>
<keyword evidence="5" id="KW-1185">Reference proteome</keyword>
<feature type="repeat" description="ARM" evidence="3">
    <location>
        <begin position="73"/>
        <end position="115"/>
    </location>
</feature>
<dbReference type="AlphaFoldDB" id="A0A2P6RNW1"/>
<reference evidence="4 5" key="1">
    <citation type="journal article" date="2018" name="Nat. Genet.">
        <title>The Rosa genome provides new insights in the design of modern roses.</title>
        <authorList>
            <person name="Bendahmane M."/>
        </authorList>
    </citation>
    <scope>NUCLEOTIDE SEQUENCE [LARGE SCALE GENOMIC DNA]</scope>
    <source>
        <strain evidence="5">cv. Old Blush</strain>
    </source>
</reference>
<dbReference type="SUPFAM" id="SSF48371">
    <property type="entry name" value="ARM repeat"/>
    <property type="match status" value="1"/>
</dbReference>
<proteinExistence type="predicted"/>
<dbReference type="InterPro" id="IPR011989">
    <property type="entry name" value="ARM-like"/>
</dbReference>
<sequence>MRRIASGRLVPRNCSCPSAMETRADLKGVKSQVQNLVEELHGTCVNTQREATLQLRLLAKHNMNNRIVIANCGAISFLVGLLSSTDKRVQENAVTALLNLSINNDNEIRIATAAKAIESVVHVLENGSDEVKENSAATLFSLSMTWENKVRIGRSKAIRPLVELLGNGSLRGEKRCSYSIYLVEFVMNPEAGIVYQTIAVLAAFCTSHEGRIAIVEEGGVPVLVEVLKLGSERGKENAAAALLQLCTSSDEQCSMVVDKGVVPSLVAMSQSGTPRAKENV</sequence>
<dbReference type="EMBL" id="PDCK01000040">
    <property type="protein sequence ID" value="PRQ48125.1"/>
    <property type="molecule type" value="Genomic_DNA"/>
</dbReference>